<feature type="domain" description="Integrase catalytic" evidence="1">
    <location>
        <begin position="1209"/>
        <end position="1395"/>
    </location>
</feature>
<organism evidence="2 3">
    <name type="scientific">Acromyrmex heyeri</name>
    <dbReference type="NCBI Taxonomy" id="230685"/>
    <lineage>
        <taxon>Eukaryota</taxon>
        <taxon>Metazoa</taxon>
        <taxon>Ecdysozoa</taxon>
        <taxon>Arthropoda</taxon>
        <taxon>Hexapoda</taxon>
        <taxon>Insecta</taxon>
        <taxon>Pterygota</taxon>
        <taxon>Neoptera</taxon>
        <taxon>Endopterygota</taxon>
        <taxon>Hymenoptera</taxon>
        <taxon>Apocrita</taxon>
        <taxon>Aculeata</taxon>
        <taxon>Formicoidea</taxon>
        <taxon>Formicidae</taxon>
        <taxon>Myrmicinae</taxon>
        <taxon>Acromyrmex</taxon>
    </lineage>
</organism>
<dbReference type="PANTHER" id="PTHR31511:SF12">
    <property type="entry name" value="RHO TERMINATION FACTOR N-TERMINAL DOMAIN-CONTAINING PROTEIN"/>
    <property type="match status" value="1"/>
</dbReference>
<sequence>MPSTFVNNCVVFMFDGIRYELNGMEIDRKRNVGITNTLKNYMLIINARHELILVQVRNDYNCLRNPVTESEVKLFKLQWMPHVALNRIINATSIEKRLLFEHDISLVESVRVSSITTEHSWTVKTSDNIMSRDISMFDDCNLSNVKFYLNLAFYPYDDLNLDFGKKRYVALFDTYVRFRRAYYRIDCFETLLYVVSFIGNGPLVIIDCSQQNESVKSVTDAIYTSSDARNARGCRNFFWLISENAYIETLDAVYEDMESLSNLDVTNTIRCKQHVKTIRGGEYASGEYTSDKRSLVWREIDAAFESRILTGAVINSNHIERRFLEDADNIVLERMRDASVKMNTTFNGEFRCTDMREWYERHIVEPTHSIARRVSGWALSRILNLTIIVNKLNPLHAGCHIEVPQEIATVISVCSTDNVCFAWVRRVVAQQYKANTSVAMKTAAWFARQLNDLRCHICEKPFAPDDTRVRDHCHLIDRYHSPVHSNCNLNYKNSNKHVDSTKDKNEKNFQKNCVKLRFIDSFKFLNASLDKLASYLDKDKLKIMSSYCLDPAQYYTLPGFVERGICSSSQCSGRYAQANNKYMCSFDLSKPTSYQDVNNLYGWAMCQSLPYTEFRWVEDAASVIAPDSLTGYISRLISNIHSICTTEWDGQYGAEAMIAKPNFHSHSVFAEKLIIVEMRKLEAAIMTEFSWTQSEDVRVDGKKDTKKAKRVKNNVIARTITFNDYTRCLNEEIEMTRRQSFIRSKLHEVYMISESTIAPNPYDKRYIKMMTRKKVMKKRILSNGETRRCVTVSTMLGSLGSLIGRAVSVAKAVNDSKARRHARAMEHGRTNSFGNLRPSKELVRYLGNGATTIEYNHTSYQTYKAELGNVRSTSAPAFATVYNWVNEFKRGRTSTCDAPRTGCPIETATPEIIDKVHDIVLTDRRVKMRELVETTGISHGTVITILHEQLGMKKLSNGRFSNFLNNIVDATEGSKLQLLTKTRSLRMRLLVFLIFPRIRQRLLENMTLTLDAAFDQALFLEMAEHSVSYSGLPSTIVAMTNDTADQDLKTPVATVADMSKNKRHYQRICKLKSSNISVWNTAASTGTLTSLSRVSPNCLRRFIVAIKVNETELNALIDTESSLSFINHSLVERMLIMKDLCSDAIIGHDILAHEIFSTIDLKSAYHQLPILESERKYTTFEVCGKPYQFLHRNAIFLLGLSPGYVIFNNTFKPDLNCLQSLLDLPISASDFAIAATLSQAGRSVAFFSRMLNKTKLLHSFIEKKKLPFSTEEGYKIMLNFCRAEARLSHLFSVFGIPTYIHSDRGALFMSQELKAFLTSHGIATSRTTPYNPKGNGQTIMLILQTNNVKTEYWEEVLESALHSIYSLLCTTTNAAPHQLRDNAYDIPLVNKKVPDLMKDKNNGAIMTEFVRFRAKMYALRIDGKKDTKKSKCVKSNVVARCITFNNYTRCLNDTIEMTHRWSCIRLKLHEVYIIFEMKIALSPYDDKRYIVPDSTDTLP</sequence>
<gene>
    <name evidence="2" type="primary">Gvqw3_45</name>
    <name evidence="2" type="ORF">G6Z77_0009470</name>
</gene>
<dbReference type="SUPFAM" id="SSF53098">
    <property type="entry name" value="Ribonuclease H-like"/>
    <property type="match status" value="1"/>
</dbReference>
<dbReference type="GO" id="GO:0015074">
    <property type="term" value="P:DNA integration"/>
    <property type="evidence" value="ECO:0007669"/>
    <property type="project" value="InterPro"/>
</dbReference>
<feature type="non-terminal residue" evidence="2">
    <location>
        <position position="1499"/>
    </location>
</feature>
<keyword evidence="3" id="KW-1185">Reference proteome</keyword>
<dbReference type="GO" id="GO:0042575">
    <property type="term" value="C:DNA polymerase complex"/>
    <property type="evidence" value="ECO:0007669"/>
    <property type="project" value="UniProtKB-ARBA"/>
</dbReference>
<dbReference type="GO" id="GO:0003676">
    <property type="term" value="F:nucleic acid binding"/>
    <property type="evidence" value="ECO:0007669"/>
    <property type="project" value="InterPro"/>
</dbReference>
<dbReference type="PANTHER" id="PTHR31511">
    <property type="entry name" value="PROTEIN CBG23764"/>
    <property type="match status" value="1"/>
</dbReference>
<reference evidence="2 3" key="1">
    <citation type="submission" date="2020-02" db="EMBL/GenBank/DDBJ databases">
        <title>Relaxed selection underlies rapid genomic changes in the transitions from sociality to social parasitism in ants.</title>
        <authorList>
            <person name="Bi X."/>
        </authorList>
    </citation>
    <scope>NUCLEOTIDE SEQUENCE [LARGE SCALE GENOMIC DNA]</scope>
    <source>
        <strain evidence="2">BGI-DK2014b</strain>
        <tissue evidence="2">Whole body</tissue>
    </source>
</reference>
<protein>
    <submittedName>
        <fullName evidence="2">GVQW3 protein</fullName>
    </submittedName>
</protein>
<dbReference type="OrthoDB" id="7690693at2759"/>
<dbReference type="InterPro" id="IPR036397">
    <property type="entry name" value="RNaseH_sf"/>
</dbReference>
<comment type="caution">
    <text evidence="2">The sequence shown here is derived from an EMBL/GenBank/DDBJ whole genome shotgun (WGS) entry which is preliminary data.</text>
</comment>
<feature type="non-terminal residue" evidence="2">
    <location>
        <position position="1"/>
    </location>
</feature>
<dbReference type="GO" id="GO:0071897">
    <property type="term" value="P:DNA biosynthetic process"/>
    <property type="evidence" value="ECO:0007669"/>
    <property type="project" value="UniProtKB-ARBA"/>
</dbReference>
<dbReference type="EMBL" id="JAANIB010008873">
    <property type="protein sequence ID" value="KAG5323337.1"/>
    <property type="molecule type" value="Genomic_DNA"/>
</dbReference>
<evidence type="ECO:0000313" key="2">
    <source>
        <dbReference type="EMBL" id="KAG5323337.1"/>
    </source>
</evidence>
<accession>A0A836FE78</accession>
<evidence type="ECO:0000259" key="1">
    <source>
        <dbReference type="PROSITE" id="PS50994"/>
    </source>
</evidence>
<dbReference type="InterPro" id="IPR012337">
    <property type="entry name" value="RNaseH-like_sf"/>
</dbReference>
<dbReference type="InterPro" id="IPR049512">
    <property type="entry name" value="DJR-like_dom"/>
</dbReference>
<dbReference type="Pfam" id="PF21738">
    <property type="entry name" value="DJR-like_dom"/>
    <property type="match status" value="2"/>
</dbReference>
<dbReference type="InterPro" id="IPR001584">
    <property type="entry name" value="Integrase_cat-core"/>
</dbReference>
<proteinExistence type="predicted"/>
<dbReference type="PROSITE" id="PS50994">
    <property type="entry name" value="INTEGRASE"/>
    <property type="match status" value="1"/>
</dbReference>
<dbReference type="InterPro" id="IPR043502">
    <property type="entry name" value="DNA/RNA_pol_sf"/>
</dbReference>
<dbReference type="Proteomes" id="UP000670152">
    <property type="component" value="Unassembled WGS sequence"/>
</dbReference>
<dbReference type="Gene3D" id="3.30.420.10">
    <property type="entry name" value="Ribonuclease H-like superfamily/Ribonuclease H"/>
    <property type="match status" value="1"/>
</dbReference>
<dbReference type="SUPFAM" id="SSF56672">
    <property type="entry name" value="DNA/RNA polymerases"/>
    <property type="match status" value="1"/>
</dbReference>
<evidence type="ECO:0000313" key="3">
    <source>
        <dbReference type="Proteomes" id="UP000670152"/>
    </source>
</evidence>
<name>A0A836FE78_9HYME</name>